<evidence type="ECO:0000256" key="1">
    <source>
        <dbReference type="ARBA" id="ARBA00004196"/>
    </source>
</evidence>
<evidence type="ECO:0000256" key="5">
    <source>
        <dbReference type="ARBA" id="ARBA00022729"/>
    </source>
</evidence>
<keyword evidence="4" id="KW-0410">Iron transport</keyword>
<gene>
    <name evidence="8" type="ORF">M8523_14340</name>
</gene>
<dbReference type="GO" id="GO:0030288">
    <property type="term" value="C:outer membrane-bounded periplasmic space"/>
    <property type="evidence" value="ECO:0007669"/>
    <property type="project" value="TreeGrafter"/>
</dbReference>
<dbReference type="EMBL" id="JAMOIM010000008">
    <property type="protein sequence ID" value="MCW6509202.1"/>
    <property type="molecule type" value="Genomic_DNA"/>
</dbReference>
<dbReference type="GO" id="GO:1901678">
    <property type="term" value="P:iron coordination entity transport"/>
    <property type="evidence" value="ECO:0007669"/>
    <property type="project" value="UniProtKB-ARBA"/>
</dbReference>
<organism evidence="8 9">
    <name type="scientific">Lichenifustis flavocetrariae</name>
    <dbReference type="NCBI Taxonomy" id="2949735"/>
    <lineage>
        <taxon>Bacteria</taxon>
        <taxon>Pseudomonadati</taxon>
        <taxon>Pseudomonadota</taxon>
        <taxon>Alphaproteobacteria</taxon>
        <taxon>Hyphomicrobiales</taxon>
        <taxon>Lichenihabitantaceae</taxon>
        <taxon>Lichenifustis</taxon>
    </lineage>
</organism>
<keyword evidence="4" id="KW-0408">Iron</keyword>
<accession>A0AA41YXV1</accession>
<dbReference type="PROSITE" id="PS51318">
    <property type="entry name" value="TAT"/>
    <property type="match status" value="1"/>
</dbReference>
<sequence>MPRWTRRDLLAAAAASALSRPVLAKEAPPARVAALDWTLASTLMALGVTPVGVAEQRLYADWVGPPALPSGVIELGLRTGPSFETLAALKPDLIGINPLNESIRSRLEMIAPTFSNSIFSPERAPLDRCKVMTRSLADRIGAQSKADALIERTDAILAAVRQRLAGAAPRPLLPLNILDARHFNLYGRGSLYADVLRAVGLVSAFDGPTSSWGNAAVGIEALADLPRCDLLVIAPVPHAALRMFEGPSLWSKLLAAKGTRRIMLPAAWAFGDLAAASRFAVDLADAFTAEQARPL</sequence>
<feature type="domain" description="Fe/B12 periplasmic-binding" evidence="7">
    <location>
        <begin position="31"/>
        <end position="291"/>
    </location>
</feature>
<comment type="caution">
    <text evidence="8">The sequence shown here is derived from an EMBL/GenBank/DDBJ whole genome shotgun (WGS) entry which is preliminary data.</text>
</comment>
<evidence type="ECO:0000259" key="7">
    <source>
        <dbReference type="PROSITE" id="PS50983"/>
    </source>
</evidence>
<keyword evidence="9" id="KW-1185">Reference proteome</keyword>
<dbReference type="RefSeq" id="WP_282585560.1">
    <property type="nucleotide sequence ID" value="NZ_JAMOIM010000008.1"/>
</dbReference>
<protein>
    <submittedName>
        <fullName evidence="8">Iron-siderophore ABC transporter substrate-binding protein</fullName>
    </submittedName>
</protein>
<dbReference type="InterPro" id="IPR002491">
    <property type="entry name" value="ABC_transptr_periplasmic_BD"/>
</dbReference>
<feature type="chain" id="PRO_5041434217" evidence="6">
    <location>
        <begin position="25"/>
        <end position="295"/>
    </location>
</feature>
<evidence type="ECO:0000256" key="6">
    <source>
        <dbReference type="SAM" id="SignalP"/>
    </source>
</evidence>
<feature type="signal peptide" evidence="6">
    <location>
        <begin position="1"/>
        <end position="24"/>
    </location>
</feature>
<proteinExistence type="inferred from homology"/>
<dbReference type="CDD" id="cd01146">
    <property type="entry name" value="FhuD"/>
    <property type="match status" value="1"/>
</dbReference>
<reference evidence="8" key="1">
    <citation type="submission" date="2022-05" db="EMBL/GenBank/DDBJ databases">
        <authorList>
            <person name="Pankratov T."/>
        </authorList>
    </citation>
    <scope>NUCLEOTIDE SEQUENCE</scope>
    <source>
        <strain evidence="8">BP6-180914</strain>
    </source>
</reference>
<comment type="similarity">
    <text evidence="2">Belongs to the bacterial solute-binding protein 8 family.</text>
</comment>
<dbReference type="SUPFAM" id="SSF53807">
    <property type="entry name" value="Helical backbone' metal receptor"/>
    <property type="match status" value="1"/>
</dbReference>
<comment type="subcellular location">
    <subcellularLocation>
        <location evidence="1">Cell envelope</location>
    </subcellularLocation>
</comment>
<name>A0AA41YXV1_9HYPH</name>
<keyword evidence="4" id="KW-0406">Ion transport</keyword>
<dbReference type="InterPro" id="IPR051313">
    <property type="entry name" value="Bact_iron-sidero_bind"/>
</dbReference>
<dbReference type="PRINTS" id="PR01715">
    <property type="entry name" value="FERRIBNDNGPP"/>
</dbReference>
<dbReference type="PROSITE" id="PS50983">
    <property type="entry name" value="FE_B12_PBP"/>
    <property type="match status" value="1"/>
</dbReference>
<evidence type="ECO:0000256" key="2">
    <source>
        <dbReference type="ARBA" id="ARBA00008814"/>
    </source>
</evidence>
<evidence type="ECO:0000313" key="8">
    <source>
        <dbReference type="EMBL" id="MCW6509202.1"/>
    </source>
</evidence>
<evidence type="ECO:0000313" key="9">
    <source>
        <dbReference type="Proteomes" id="UP001165667"/>
    </source>
</evidence>
<dbReference type="PANTHER" id="PTHR30532">
    <property type="entry name" value="IRON III DICITRATE-BINDING PERIPLASMIC PROTEIN"/>
    <property type="match status" value="1"/>
</dbReference>
<dbReference type="Pfam" id="PF01497">
    <property type="entry name" value="Peripla_BP_2"/>
    <property type="match status" value="1"/>
</dbReference>
<keyword evidence="3" id="KW-0813">Transport</keyword>
<dbReference type="PANTHER" id="PTHR30532:SF1">
    <property type="entry name" value="IRON(3+)-HYDROXAMATE-BINDING PROTEIN FHUD"/>
    <property type="match status" value="1"/>
</dbReference>
<keyword evidence="5 6" id="KW-0732">Signal</keyword>
<dbReference type="InterPro" id="IPR006311">
    <property type="entry name" value="TAT_signal"/>
</dbReference>
<dbReference type="AlphaFoldDB" id="A0AA41YXV1"/>
<dbReference type="Proteomes" id="UP001165667">
    <property type="component" value="Unassembled WGS sequence"/>
</dbReference>
<dbReference type="Gene3D" id="3.40.50.1980">
    <property type="entry name" value="Nitrogenase molybdenum iron protein domain"/>
    <property type="match status" value="2"/>
</dbReference>
<evidence type="ECO:0000256" key="4">
    <source>
        <dbReference type="ARBA" id="ARBA00022496"/>
    </source>
</evidence>
<evidence type="ECO:0000256" key="3">
    <source>
        <dbReference type="ARBA" id="ARBA00022448"/>
    </source>
</evidence>